<evidence type="ECO:0000256" key="1">
    <source>
        <dbReference type="ARBA" id="ARBA00001974"/>
    </source>
</evidence>
<dbReference type="GO" id="GO:0016614">
    <property type="term" value="F:oxidoreductase activity, acting on CH-OH group of donors"/>
    <property type="evidence" value="ECO:0007669"/>
    <property type="project" value="InterPro"/>
</dbReference>
<evidence type="ECO:0000259" key="6">
    <source>
        <dbReference type="Pfam" id="PF01266"/>
    </source>
</evidence>
<dbReference type="InterPro" id="IPR007867">
    <property type="entry name" value="GMC_OxRtase_C"/>
</dbReference>
<dbReference type="Gene3D" id="3.50.50.60">
    <property type="entry name" value="FAD/NAD(P)-binding domain"/>
    <property type="match status" value="2"/>
</dbReference>
<dbReference type="InterPro" id="IPR051473">
    <property type="entry name" value="P2Ox-like"/>
</dbReference>
<dbReference type="Proteomes" id="UP000198824">
    <property type="component" value="Unassembled WGS sequence"/>
</dbReference>
<keyword evidence="9" id="KW-1185">Reference proteome</keyword>
<feature type="domain" description="Glucose-methanol-choline oxidoreductase C-terminal" evidence="7">
    <location>
        <begin position="379"/>
        <end position="512"/>
    </location>
</feature>
<dbReference type="SUPFAM" id="SSF51905">
    <property type="entry name" value="FAD/NAD(P)-binding domain"/>
    <property type="match status" value="1"/>
</dbReference>
<reference evidence="8 9" key="1">
    <citation type="submission" date="2016-10" db="EMBL/GenBank/DDBJ databases">
        <authorList>
            <person name="de Groot N.N."/>
        </authorList>
    </citation>
    <scope>NUCLEOTIDE SEQUENCE [LARGE SCALE GENOMIC DNA]</scope>
    <source>
        <strain evidence="8 9">S5-249</strain>
    </source>
</reference>
<dbReference type="AlphaFoldDB" id="A0A1I6KZW4"/>
<gene>
    <name evidence="8" type="ORF">SAMN05192580_2067</name>
</gene>
<evidence type="ECO:0000259" key="7">
    <source>
        <dbReference type="Pfam" id="PF05199"/>
    </source>
</evidence>
<dbReference type="OrthoDB" id="9798604at2"/>
<protein>
    <submittedName>
        <fullName evidence="8">Choline dehydrogenase</fullName>
    </submittedName>
</protein>
<dbReference type="InterPro" id="IPR006076">
    <property type="entry name" value="FAD-dep_OxRdtase"/>
</dbReference>
<dbReference type="RefSeq" id="WP_093314287.1">
    <property type="nucleotide sequence ID" value="NZ_FOZG01000002.1"/>
</dbReference>
<dbReference type="PANTHER" id="PTHR42784">
    <property type="entry name" value="PYRANOSE 2-OXIDASE"/>
    <property type="match status" value="1"/>
</dbReference>
<accession>A0A1I6KZW4</accession>
<comment type="similarity">
    <text evidence="2">Belongs to the GMC oxidoreductase family.</text>
</comment>
<sequence length="556" mass="60395">MHIDLNEIAPVRLRADVAVIGAGAAGITATRRLLSHGLSVILLESGGLDYERDTAALNDGDVVGEPYYDLEDARLRFFGGTTAIWGGRCAELDPIDFERRSWIPHSGWPIAYDEVRPYYAEASQALGLAPGLRTPPPLAFDDSEIATPRWLFDEQFDRFAFTRCRDVVEHPRCTILTHATVREIVAAPSGRGITRLAVVNHNGRSVDVQAADYVLAAGGIENPRLLLASRSLMQAGLGNDRDLVGRFFMEHPHARGGRIVGKAAWQWLSAFGFKRAADGSSYAHLIAPSPALQRREGLLNTSLTIAGRRPAMGKEALLMRAYLHAKHSAAPTRSGRALWKATKKTVRRVQSLSEPLRPWLLHKTGQLDVALVVRAEQSPNPDSRIRLSNDKDALGMPRVQLDWRLNELDVRSVAGLVGALGREAERLALGTVEAAEWLSRPEAGWQTDPLISAHPIGGFHHLGTTRMADDPAQGVVDRDGRVHGIGNLHVVGSSTFPTGGWANPTLTIVALAMRTADRLAACRSSAATIRAQAANASAKGAMDEAEHVKLRRVSRG</sequence>
<dbReference type="EMBL" id="FOZG01000002">
    <property type="protein sequence ID" value="SFR96734.1"/>
    <property type="molecule type" value="Genomic_DNA"/>
</dbReference>
<evidence type="ECO:0000256" key="4">
    <source>
        <dbReference type="ARBA" id="ARBA00022827"/>
    </source>
</evidence>
<keyword evidence="3" id="KW-0285">Flavoprotein</keyword>
<dbReference type="InterPro" id="IPR036188">
    <property type="entry name" value="FAD/NAD-bd_sf"/>
</dbReference>
<comment type="cofactor">
    <cofactor evidence="1">
        <name>FAD</name>
        <dbReference type="ChEBI" id="CHEBI:57692"/>
    </cofactor>
</comment>
<dbReference type="Pfam" id="PF05199">
    <property type="entry name" value="GMC_oxred_C"/>
    <property type="match status" value="1"/>
</dbReference>
<dbReference type="PANTHER" id="PTHR42784:SF1">
    <property type="entry name" value="PYRANOSE 2-OXIDASE"/>
    <property type="match status" value="1"/>
</dbReference>
<organism evidence="8 9">
    <name type="scientific">Sphingomonas jatrophae</name>
    <dbReference type="NCBI Taxonomy" id="1166337"/>
    <lineage>
        <taxon>Bacteria</taxon>
        <taxon>Pseudomonadati</taxon>
        <taxon>Pseudomonadota</taxon>
        <taxon>Alphaproteobacteria</taxon>
        <taxon>Sphingomonadales</taxon>
        <taxon>Sphingomonadaceae</taxon>
        <taxon>Sphingomonas</taxon>
    </lineage>
</organism>
<dbReference type="STRING" id="1166337.SAMN05192580_2067"/>
<evidence type="ECO:0000313" key="8">
    <source>
        <dbReference type="EMBL" id="SFR96734.1"/>
    </source>
</evidence>
<evidence type="ECO:0000256" key="5">
    <source>
        <dbReference type="ARBA" id="ARBA00023002"/>
    </source>
</evidence>
<feature type="domain" description="FAD dependent oxidoreductase" evidence="6">
    <location>
        <begin position="16"/>
        <end position="221"/>
    </location>
</feature>
<evidence type="ECO:0000256" key="3">
    <source>
        <dbReference type="ARBA" id="ARBA00022630"/>
    </source>
</evidence>
<dbReference type="Pfam" id="PF01266">
    <property type="entry name" value="DAO"/>
    <property type="match status" value="1"/>
</dbReference>
<keyword evidence="5" id="KW-0560">Oxidoreductase</keyword>
<evidence type="ECO:0000313" key="9">
    <source>
        <dbReference type="Proteomes" id="UP000198824"/>
    </source>
</evidence>
<name>A0A1I6KZW4_9SPHN</name>
<evidence type="ECO:0000256" key="2">
    <source>
        <dbReference type="ARBA" id="ARBA00010790"/>
    </source>
</evidence>
<proteinExistence type="inferred from homology"/>
<keyword evidence="4" id="KW-0274">FAD</keyword>